<accession>A0AAD7ZN25</accession>
<keyword evidence="2" id="KW-1185">Reference proteome</keyword>
<feature type="non-terminal residue" evidence="1">
    <location>
        <position position="76"/>
    </location>
</feature>
<dbReference type="Proteomes" id="UP001233999">
    <property type="component" value="Unassembled WGS sequence"/>
</dbReference>
<organism evidence="1 2">
    <name type="scientific">Diploptera punctata</name>
    <name type="common">Pacific beetle cockroach</name>
    <dbReference type="NCBI Taxonomy" id="6984"/>
    <lineage>
        <taxon>Eukaryota</taxon>
        <taxon>Metazoa</taxon>
        <taxon>Ecdysozoa</taxon>
        <taxon>Arthropoda</taxon>
        <taxon>Hexapoda</taxon>
        <taxon>Insecta</taxon>
        <taxon>Pterygota</taxon>
        <taxon>Neoptera</taxon>
        <taxon>Polyneoptera</taxon>
        <taxon>Dictyoptera</taxon>
        <taxon>Blattodea</taxon>
        <taxon>Blaberoidea</taxon>
        <taxon>Blaberidae</taxon>
        <taxon>Diplopterinae</taxon>
        <taxon>Diploptera</taxon>
    </lineage>
</organism>
<feature type="non-terminal residue" evidence="1">
    <location>
        <position position="1"/>
    </location>
</feature>
<protein>
    <submittedName>
        <fullName evidence="1">Uncharacterized protein</fullName>
    </submittedName>
</protein>
<reference evidence="1" key="1">
    <citation type="journal article" date="2023" name="IScience">
        <title>Live-bearing cockroach genome reveals convergent evolutionary mechanisms linked to viviparity in insects and beyond.</title>
        <authorList>
            <person name="Fouks B."/>
            <person name="Harrison M.C."/>
            <person name="Mikhailova A.A."/>
            <person name="Marchal E."/>
            <person name="English S."/>
            <person name="Carruthers M."/>
            <person name="Jennings E.C."/>
            <person name="Chiamaka E.L."/>
            <person name="Frigard R.A."/>
            <person name="Pippel M."/>
            <person name="Attardo G.M."/>
            <person name="Benoit J.B."/>
            <person name="Bornberg-Bauer E."/>
            <person name="Tobe S.S."/>
        </authorList>
    </citation>
    <scope>NUCLEOTIDE SEQUENCE</scope>
    <source>
        <strain evidence="1">Stay&amp;Tobe</strain>
    </source>
</reference>
<proteinExistence type="predicted"/>
<name>A0AAD7ZN25_DIPPU</name>
<evidence type="ECO:0000313" key="2">
    <source>
        <dbReference type="Proteomes" id="UP001233999"/>
    </source>
</evidence>
<sequence length="76" mass="8463">VNNEPENEIVLKGDLTKYLSNRSSSEYRTPINNIRVIFQGRQNSLMIQCISNSSGHLSPCSAPISMGGEMNNVFIF</sequence>
<reference evidence="1" key="2">
    <citation type="submission" date="2023-05" db="EMBL/GenBank/DDBJ databases">
        <authorList>
            <person name="Fouks B."/>
        </authorList>
    </citation>
    <scope>NUCLEOTIDE SEQUENCE</scope>
    <source>
        <strain evidence="1">Stay&amp;Tobe</strain>
        <tissue evidence="1">Testes</tissue>
    </source>
</reference>
<dbReference type="AlphaFoldDB" id="A0AAD7ZN25"/>
<gene>
    <name evidence="1" type="ORF">L9F63_022235</name>
</gene>
<dbReference type="EMBL" id="JASPKZ010007602">
    <property type="protein sequence ID" value="KAJ9583432.1"/>
    <property type="molecule type" value="Genomic_DNA"/>
</dbReference>
<comment type="caution">
    <text evidence="1">The sequence shown here is derived from an EMBL/GenBank/DDBJ whole genome shotgun (WGS) entry which is preliminary data.</text>
</comment>
<evidence type="ECO:0000313" key="1">
    <source>
        <dbReference type="EMBL" id="KAJ9583432.1"/>
    </source>
</evidence>